<dbReference type="PANTHER" id="PTHR43741">
    <property type="entry name" value="FMN-DEPENDENT NADH-AZOREDUCTASE 1"/>
    <property type="match status" value="1"/>
</dbReference>
<dbReference type="PANTHER" id="PTHR43741:SF4">
    <property type="entry name" value="FMN-DEPENDENT NADH:QUINONE OXIDOREDUCTASE"/>
    <property type="match status" value="1"/>
</dbReference>
<keyword evidence="3 6" id="KW-0560">Oxidoreductase</keyword>
<dbReference type="Pfam" id="PF02525">
    <property type="entry name" value="Flavodoxin_2"/>
    <property type="match status" value="1"/>
</dbReference>
<evidence type="ECO:0000256" key="4">
    <source>
        <dbReference type="ARBA" id="ARBA00023027"/>
    </source>
</evidence>
<dbReference type="KEGG" id="raj:RA11412_0276"/>
<dbReference type="Proteomes" id="UP000250241">
    <property type="component" value="Chromosome"/>
</dbReference>
<comment type="function">
    <text evidence="6">Also exhibits azoreductase activity. Catalyzes the reductive cleavage of the azo bond in aromatic azo compounds to the corresponding amines.</text>
</comment>
<feature type="domain" description="Flavodoxin-like fold" evidence="7">
    <location>
        <begin position="1"/>
        <end position="203"/>
    </location>
</feature>
<dbReference type="InterPro" id="IPR050104">
    <property type="entry name" value="FMN-dep_NADH:Q_OxRdtase_AzoR1"/>
</dbReference>
<comment type="cofactor">
    <cofactor evidence="6">
        <name>FMN</name>
        <dbReference type="ChEBI" id="CHEBI:58210"/>
    </cofactor>
    <text evidence="6">Binds 1 FMN per subunit.</text>
</comment>
<keyword evidence="1 6" id="KW-0285">Flavoprotein</keyword>
<keyword evidence="2 6" id="KW-0288">FMN</keyword>
<dbReference type="InterPro" id="IPR023048">
    <property type="entry name" value="NADH:quinone_OxRdtase_FMN_depd"/>
</dbReference>
<name>A0A2Z5QVY6_9MICC</name>
<dbReference type="GO" id="GO:0016652">
    <property type="term" value="F:oxidoreductase activity, acting on NAD(P)H as acceptor"/>
    <property type="evidence" value="ECO:0007669"/>
    <property type="project" value="UniProtKB-UniRule"/>
</dbReference>
<dbReference type="AlphaFoldDB" id="A0A2Z5QVY6"/>
<dbReference type="RefSeq" id="WP_128087165.1">
    <property type="nucleotide sequence ID" value="NZ_CBDEQU010000091.1"/>
</dbReference>
<keyword evidence="4 6" id="KW-0520">NAD</keyword>
<protein>
    <recommendedName>
        <fullName evidence="6">FMN dependent NADH:quinone oxidoreductase</fullName>
        <ecNumber evidence="6">1.6.5.-</ecNumber>
    </recommendedName>
    <alternativeName>
        <fullName evidence="6">Azo-dye reductase</fullName>
    </alternativeName>
    <alternativeName>
        <fullName evidence="6">FMN-dependent NADH-azo compound oxidoreductase</fullName>
    </alternativeName>
    <alternativeName>
        <fullName evidence="6">FMN-dependent NADH-azoreductase</fullName>
        <ecNumber evidence="6">1.7.1.17</ecNumber>
    </alternativeName>
</protein>
<evidence type="ECO:0000256" key="3">
    <source>
        <dbReference type="ARBA" id="ARBA00023002"/>
    </source>
</evidence>
<dbReference type="EC" id="1.6.5.-" evidence="6"/>
<evidence type="ECO:0000256" key="2">
    <source>
        <dbReference type="ARBA" id="ARBA00022643"/>
    </source>
</evidence>
<comment type="subunit">
    <text evidence="6">Homodimer.</text>
</comment>
<dbReference type="GO" id="GO:0010181">
    <property type="term" value="F:FMN binding"/>
    <property type="evidence" value="ECO:0007669"/>
    <property type="project" value="UniProtKB-UniRule"/>
</dbReference>
<gene>
    <name evidence="6" type="primary">azoR</name>
    <name evidence="8" type="ORF">RA11412_0276</name>
</gene>
<comment type="catalytic activity">
    <reaction evidence="5">
        <text>N,N-dimethyl-1,4-phenylenediamine + anthranilate + 2 NAD(+) = 2-(4-dimethylaminophenyl)diazenylbenzoate + 2 NADH + 2 H(+)</text>
        <dbReference type="Rhea" id="RHEA:55872"/>
        <dbReference type="ChEBI" id="CHEBI:15378"/>
        <dbReference type="ChEBI" id="CHEBI:15783"/>
        <dbReference type="ChEBI" id="CHEBI:16567"/>
        <dbReference type="ChEBI" id="CHEBI:57540"/>
        <dbReference type="ChEBI" id="CHEBI:57945"/>
        <dbReference type="ChEBI" id="CHEBI:71579"/>
        <dbReference type="EC" id="1.7.1.17"/>
    </reaction>
    <physiologicalReaction direction="right-to-left" evidence="5">
        <dbReference type="Rhea" id="RHEA:55874"/>
    </physiologicalReaction>
</comment>
<dbReference type="GO" id="GO:0016655">
    <property type="term" value="F:oxidoreductase activity, acting on NAD(P)H, quinone or similar compound as acceptor"/>
    <property type="evidence" value="ECO:0007669"/>
    <property type="project" value="InterPro"/>
</dbReference>
<organism evidence="8 9">
    <name type="scientific">Rothia aeria</name>
    <dbReference type="NCBI Taxonomy" id="172042"/>
    <lineage>
        <taxon>Bacteria</taxon>
        <taxon>Bacillati</taxon>
        <taxon>Actinomycetota</taxon>
        <taxon>Actinomycetes</taxon>
        <taxon>Micrococcales</taxon>
        <taxon>Micrococcaceae</taxon>
        <taxon>Rothia</taxon>
    </lineage>
</organism>
<comment type="caution">
    <text evidence="6">Lacks conserved residue(s) required for the propagation of feature annotation.</text>
</comment>
<evidence type="ECO:0000313" key="9">
    <source>
        <dbReference type="Proteomes" id="UP000250241"/>
    </source>
</evidence>
<accession>A0A2Z5QVY6</accession>
<dbReference type="SUPFAM" id="SSF52218">
    <property type="entry name" value="Flavoproteins"/>
    <property type="match status" value="1"/>
</dbReference>
<dbReference type="EMBL" id="AP017895">
    <property type="protein sequence ID" value="BAV86575.1"/>
    <property type="molecule type" value="Genomic_DNA"/>
</dbReference>
<dbReference type="GeneID" id="93862006"/>
<comment type="catalytic activity">
    <reaction evidence="6">
        <text>2 a quinone + NADH + H(+) = 2 a 1,4-benzosemiquinone + NAD(+)</text>
        <dbReference type="Rhea" id="RHEA:65952"/>
        <dbReference type="ChEBI" id="CHEBI:15378"/>
        <dbReference type="ChEBI" id="CHEBI:57540"/>
        <dbReference type="ChEBI" id="CHEBI:57945"/>
        <dbReference type="ChEBI" id="CHEBI:132124"/>
        <dbReference type="ChEBI" id="CHEBI:134225"/>
    </reaction>
</comment>
<dbReference type="EC" id="1.7.1.17" evidence="6"/>
<evidence type="ECO:0000259" key="7">
    <source>
        <dbReference type="Pfam" id="PF02525"/>
    </source>
</evidence>
<comment type="function">
    <text evidence="6">Quinone reductase that provides resistance to thiol-specific stress caused by electrophilic quinones.</text>
</comment>
<evidence type="ECO:0000256" key="6">
    <source>
        <dbReference type="HAMAP-Rule" id="MF_01216"/>
    </source>
</evidence>
<keyword evidence="9" id="KW-1185">Reference proteome</keyword>
<dbReference type="InterPro" id="IPR003680">
    <property type="entry name" value="Flavodoxin_fold"/>
</dbReference>
<evidence type="ECO:0000313" key="8">
    <source>
        <dbReference type="EMBL" id="BAV86575.1"/>
    </source>
</evidence>
<dbReference type="Gene3D" id="3.40.50.360">
    <property type="match status" value="1"/>
</dbReference>
<dbReference type="InterPro" id="IPR029039">
    <property type="entry name" value="Flavoprotein-like_sf"/>
</dbReference>
<evidence type="ECO:0000256" key="5">
    <source>
        <dbReference type="ARBA" id="ARBA00048542"/>
    </source>
</evidence>
<proteinExistence type="inferred from homology"/>
<dbReference type="GO" id="GO:0009055">
    <property type="term" value="F:electron transfer activity"/>
    <property type="evidence" value="ECO:0007669"/>
    <property type="project" value="UniProtKB-UniRule"/>
</dbReference>
<sequence length="209" mass="22966">MQTLIINAHPDPRNKTAYCTNRLVDCLTEKLPDATVLNLYNEDIPELTAETLPVFNGAYSGDGKDAELSKGAQHFLARNAELLEQFKAADRVIIAMPMHNFTVTSRLKDYLDNIIVPGQTFQYTREGPQGLMGGHKALLVQSSGSVYSTGPLAPWEQSYPFLQTAFGMLGFDSTDIVRAEGTMDPNIGPDVAVERACAELEQKLPEFLA</sequence>
<dbReference type="HAMAP" id="MF_01216">
    <property type="entry name" value="Azoreductase_type1"/>
    <property type="match status" value="1"/>
</dbReference>
<reference evidence="8 9" key="1">
    <citation type="submission" date="2016-10" db="EMBL/GenBank/DDBJ databases">
        <title>Genome sequence of Rothia aeria strain JCM11412.</title>
        <authorList>
            <person name="Nambu T."/>
        </authorList>
    </citation>
    <scope>NUCLEOTIDE SEQUENCE [LARGE SCALE GENOMIC DNA]</scope>
    <source>
        <strain evidence="8 9">JCM 11412</strain>
    </source>
</reference>
<comment type="similarity">
    <text evidence="6">Belongs to the azoreductase type 1 family.</text>
</comment>
<evidence type="ECO:0000256" key="1">
    <source>
        <dbReference type="ARBA" id="ARBA00022630"/>
    </source>
</evidence>